<organism evidence="1 2">
    <name type="scientific">Shewanella litoralis</name>
    <dbReference type="NCBI Taxonomy" id="2282700"/>
    <lineage>
        <taxon>Bacteria</taxon>
        <taxon>Pseudomonadati</taxon>
        <taxon>Pseudomonadota</taxon>
        <taxon>Gammaproteobacteria</taxon>
        <taxon>Alteromonadales</taxon>
        <taxon>Shewanellaceae</taxon>
        <taxon>Shewanella</taxon>
    </lineage>
</organism>
<keyword evidence="2" id="KW-1185">Reference proteome</keyword>
<dbReference type="InterPro" id="IPR013423">
    <property type="entry name" value="CHP02594"/>
</dbReference>
<comment type="caution">
    <text evidence="1">The sequence shown here is derived from an EMBL/GenBank/DDBJ whole genome shotgun (WGS) entry which is preliminary data.</text>
</comment>
<sequence>MALPNTVMINHDLSFLVLNIQNKEVAMSSIKITQAVGLGGVNNLNDVKAVQTALNKLLKFIHPTKSLIVDGRLGSRPESAKTVAAIKLFQSKVLNMVRPDGKIDVNGRTHRKMNEKLLSVTVLPNVNTSLNMPVTNAFWMKTAINEVGESEVAGTKANPQILEYFKASKFWGTDDSGGQNAWCGSFVAWVMKQNNFEPVKNAFRAKSWIDFGKPITQPVYGAIGIKSRQGGGHVAFVVGQSVDGQYLFMLGGNQSNSVKVSKYKKEVWDNFVVPSNFDSSSASLPIYTQTSSIAGSEA</sequence>
<name>A0ABQ2RC19_9GAMM</name>
<proteinExistence type="predicted"/>
<evidence type="ECO:0000313" key="1">
    <source>
        <dbReference type="EMBL" id="GGQ19474.1"/>
    </source>
</evidence>
<evidence type="ECO:0000313" key="2">
    <source>
        <dbReference type="Proteomes" id="UP000619118"/>
    </source>
</evidence>
<reference evidence="2" key="1">
    <citation type="journal article" date="2019" name="Int. J. Syst. Evol. Microbiol.">
        <title>The Global Catalogue of Microorganisms (GCM) 10K type strain sequencing project: providing services to taxonomists for standard genome sequencing and annotation.</title>
        <authorList>
            <consortium name="The Broad Institute Genomics Platform"/>
            <consortium name="The Broad Institute Genome Sequencing Center for Infectious Disease"/>
            <person name="Wu L."/>
            <person name="Ma J."/>
        </authorList>
    </citation>
    <scope>NUCLEOTIDE SEQUENCE [LARGE SCALE GENOMIC DNA]</scope>
    <source>
        <strain evidence="2">JCM 32306</strain>
    </source>
</reference>
<protein>
    <recommendedName>
        <fullName evidence="3">TIGR02594 family protein</fullName>
    </recommendedName>
</protein>
<dbReference type="RefSeq" id="WP_206194578.1">
    <property type="nucleotide sequence ID" value="NZ_BMQX01000012.1"/>
</dbReference>
<dbReference type="EMBL" id="BMQX01000012">
    <property type="protein sequence ID" value="GGQ19474.1"/>
    <property type="molecule type" value="Genomic_DNA"/>
</dbReference>
<gene>
    <name evidence="1" type="ORF">GCM10009411_19650</name>
</gene>
<dbReference type="NCBIfam" id="TIGR02594">
    <property type="entry name" value="TIGR02594 family protein"/>
    <property type="match status" value="1"/>
</dbReference>
<accession>A0ABQ2RC19</accession>
<dbReference type="Proteomes" id="UP000619118">
    <property type="component" value="Unassembled WGS sequence"/>
</dbReference>
<evidence type="ECO:0008006" key="3">
    <source>
        <dbReference type="Google" id="ProtNLM"/>
    </source>
</evidence>